<sequence>MFWHKKKTLSDIVVVYMYVDSNFLYYTVHFASQQNFKQLRLLKSASFYDYQCERKKNSINLLR</sequence>
<evidence type="ECO:0000313" key="2">
    <source>
        <dbReference type="WBParaSite" id="nRc.2.0.1.t19854-RA"/>
    </source>
</evidence>
<keyword evidence="1" id="KW-1185">Reference proteome</keyword>
<reference evidence="2" key="1">
    <citation type="submission" date="2022-11" db="UniProtKB">
        <authorList>
            <consortium name="WormBaseParasite"/>
        </authorList>
    </citation>
    <scope>IDENTIFICATION</scope>
</reference>
<protein>
    <submittedName>
        <fullName evidence="2">Ovule protein</fullName>
    </submittedName>
</protein>
<evidence type="ECO:0000313" key="1">
    <source>
        <dbReference type="Proteomes" id="UP000887565"/>
    </source>
</evidence>
<accession>A0A915J173</accession>
<dbReference type="AlphaFoldDB" id="A0A915J173"/>
<name>A0A915J173_ROMCU</name>
<organism evidence="1 2">
    <name type="scientific">Romanomermis culicivorax</name>
    <name type="common">Nematode worm</name>
    <dbReference type="NCBI Taxonomy" id="13658"/>
    <lineage>
        <taxon>Eukaryota</taxon>
        <taxon>Metazoa</taxon>
        <taxon>Ecdysozoa</taxon>
        <taxon>Nematoda</taxon>
        <taxon>Enoplea</taxon>
        <taxon>Dorylaimia</taxon>
        <taxon>Mermithida</taxon>
        <taxon>Mermithoidea</taxon>
        <taxon>Mermithidae</taxon>
        <taxon>Romanomermis</taxon>
    </lineage>
</organism>
<dbReference type="WBParaSite" id="nRc.2.0.1.t19854-RA">
    <property type="protein sequence ID" value="nRc.2.0.1.t19854-RA"/>
    <property type="gene ID" value="nRc.2.0.1.g19854"/>
</dbReference>
<dbReference type="Proteomes" id="UP000887565">
    <property type="component" value="Unplaced"/>
</dbReference>
<proteinExistence type="predicted"/>